<protein>
    <submittedName>
        <fullName evidence="1">Uncharacterized protein</fullName>
    </submittedName>
</protein>
<reference evidence="1 2" key="1">
    <citation type="submission" date="2016-07" db="EMBL/GenBank/DDBJ databases">
        <title>Pervasive Adenine N6-methylation of Active Genes in Fungi.</title>
        <authorList>
            <consortium name="DOE Joint Genome Institute"/>
            <person name="Mondo S.J."/>
            <person name="Dannebaum R.O."/>
            <person name="Kuo R.C."/>
            <person name="Labutti K."/>
            <person name="Haridas S."/>
            <person name="Kuo A."/>
            <person name="Salamov A."/>
            <person name="Ahrendt S.R."/>
            <person name="Lipzen A."/>
            <person name="Sullivan W."/>
            <person name="Andreopoulos W.B."/>
            <person name="Clum A."/>
            <person name="Lindquist E."/>
            <person name="Daum C."/>
            <person name="Ramamoorthy G.K."/>
            <person name="Gryganskyi A."/>
            <person name="Culley D."/>
            <person name="Magnuson J.K."/>
            <person name="James T.Y."/>
            <person name="O'Malley M.A."/>
            <person name="Stajich J.E."/>
            <person name="Spatafora J.W."/>
            <person name="Visel A."/>
            <person name="Grigoriev I.V."/>
        </authorList>
    </citation>
    <scope>NUCLEOTIDE SEQUENCE [LARGE SCALE GENOMIC DNA]</scope>
    <source>
        <strain evidence="1 2">CBS 129021</strain>
    </source>
</reference>
<dbReference type="GeneID" id="63769794"/>
<gene>
    <name evidence="1" type="ORF">BCR38DRAFT_135517</name>
</gene>
<sequence length="182" mass="20557">MIPGGALRLGGTQLCGASWCQNLAFKCSDQKKTPSMACHGSWSWGLRTNIPQHLHSNLVRVSGSCRLGVVLRTGSDREGSKASISWGYPLDCNGPKVRFQVPLARRRLVNRVRLRLLSFRNCWCRRRSAAAEEWGVWIDRPGRRERDGGERDVVVERFLVKNKGPRNSNGVTENNWVEEELV</sequence>
<accession>A0A1Y2EAL3</accession>
<dbReference type="EMBL" id="MCFJ01000003">
    <property type="protein sequence ID" value="ORY68628.1"/>
    <property type="molecule type" value="Genomic_DNA"/>
</dbReference>
<dbReference type="RefSeq" id="XP_040718915.1">
    <property type="nucleotide sequence ID" value="XM_040853582.1"/>
</dbReference>
<dbReference type="InParanoid" id="A0A1Y2EAL3"/>
<proteinExistence type="predicted"/>
<evidence type="ECO:0000313" key="1">
    <source>
        <dbReference type="EMBL" id="ORY68628.1"/>
    </source>
</evidence>
<organism evidence="1 2">
    <name type="scientific">Pseudomassariella vexata</name>
    <dbReference type="NCBI Taxonomy" id="1141098"/>
    <lineage>
        <taxon>Eukaryota</taxon>
        <taxon>Fungi</taxon>
        <taxon>Dikarya</taxon>
        <taxon>Ascomycota</taxon>
        <taxon>Pezizomycotina</taxon>
        <taxon>Sordariomycetes</taxon>
        <taxon>Xylariomycetidae</taxon>
        <taxon>Amphisphaeriales</taxon>
        <taxon>Pseudomassariaceae</taxon>
        <taxon>Pseudomassariella</taxon>
    </lineage>
</organism>
<dbReference type="Proteomes" id="UP000193689">
    <property type="component" value="Unassembled WGS sequence"/>
</dbReference>
<comment type="caution">
    <text evidence="1">The sequence shown here is derived from an EMBL/GenBank/DDBJ whole genome shotgun (WGS) entry which is preliminary data.</text>
</comment>
<keyword evidence="2" id="KW-1185">Reference proteome</keyword>
<evidence type="ECO:0000313" key="2">
    <source>
        <dbReference type="Proteomes" id="UP000193689"/>
    </source>
</evidence>
<dbReference type="AlphaFoldDB" id="A0A1Y2EAL3"/>
<name>A0A1Y2EAL3_9PEZI</name>